<gene>
    <name evidence="1" type="ORF">FRIFI_1001</name>
</gene>
<dbReference type="PANTHER" id="PTHR30032">
    <property type="entry name" value="N-ACETYLMURAMOYL-L-ALANINE AMIDASE-RELATED"/>
    <property type="match status" value="1"/>
</dbReference>
<organism evidence="1 2">
    <name type="scientific">Romboutsia hominis</name>
    <dbReference type="NCBI Taxonomy" id="1507512"/>
    <lineage>
        <taxon>Bacteria</taxon>
        <taxon>Bacillati</taxon>
        <taxon>Bacillota</taxon>
        <taxon>Clostridia</taxon>
        <taxon>Peptostreptococcales</taxon>
        <taxon>Peptostreptococcaceae</taxon>
        <taxon>Romboutsia</taxon>
    </lineage>
</organism>
<reference evidence="1 2" key="1">
    <citation type="submission" date="2014-09" db="EMBL/GenBank/DDBJ databases">
        <authorList>
            <person name="Hornung B.V."/>
        </authorList>
    </citation>
    <scope>NUCLEOTIDE SEQUENCE [LARGE SCALE GENOMIC DNA]</scope>
    <source>
        <strain evidence="1 2">FRIFI</strain>
    </source>
</reference>
<dbReference type="InterPro" id="IPR051922">
    <property type="entry name" value="Bact_Sporulation_Assoc"/>
</dbReference>
<dbReference type="RefSeq" id="WP_166505181.1">
    <property type="nucleotide sequence ID" value="NZ_LN650648.1"/>
</dbReference>
<evidence type="ECO:0000313" key="2">
    <source>
        <dbReference type="Proteomes" id="UP000245695"/>
    </source>
</evidence>
<dbReference type="SUPFAM" id="SSF51126">
    <property type="entry name" value="Pectin lyase-like"/>
    <property type="match status" value="1"/>
</dbReference>
<dbReference type="InterPro" id="IPR007253">
    <property type="entry name" value="Cell_wall-bd_2"/>
</dbReference>
<dbReference type="FunFam" id="3.40.50.12090:FF:000001">
    <property type="entry name" value="Cell surface protein"/>
    <property type="match status" value="1"/>
</dbReference>
<keyword evidence="2" id="KW-1185">Reference proteome</keyword>
<dbReference type="SMART" id="SM00710">
    <property type="entry name" value="PbH1"/>
    <property type="match status" value="3"/>
</dbReference>
<dbReference type="InterPro" id="IPR011050">
    <property type="entry name" value="Pectin_lyase_fold/virulence"/>
</dbReference>
<dbReference type="InterPro" id="IPR046776">
    <property type="entry name" value="Pectate_lyase_5"/>
</dbReference>
<dbReference type="Proteomes" id="UP000245695">
    <property type="component" value="Chromosome 1"/>
</dbReference>
<dbReference type="EMBL" id="LN650648">
    <property type="protein sequence ID" value="CEI72541.1"/>
    <property type="molecule type" value="Genomic_DNA"/>
</dbReference>
<accession>A0A2P2BQF1</accession>
<sequence length="960" mass="106573">MRKYNKNMGIILSGVVIATTTQITTLSYALEDDKIQTKLEKNIEEKVTQSSNYAKSEVAKVTNEKELVAALRNENIKTVEIKNDIVITRHASDPERIEVNGKEKEIKGNGHTVSAIKENITIWICANTKIDNLKINQIRISSWSGTNLDIVNNSEINNVRLEISMNTRLENVRINKTIIQNSKNLVIKSSKMDSSSISHYGGMGGIAKIIDTEINGNHWRDDIIHTYDSKSNKASIYLSGGDIELEDVKITNPDDYAIYAVGSSIIDQLEEQKIRIKGTLDIDGVQKEAILLKMNNDSNKSVPLELHIDGDIKQKGDTYTIKAENKGNNIKVHYDESKIEKGTDPWSNEYYNTKNREGNTPPLPNYENPFVVVTNEYDFLRALEDPNVKTLNIRNDIVINGPEGELFSIRIEGNEKEIKGNGYTISNSAGPNLFYIYANTKMDNLKLDRGRIFTVEGKSLDIVNNSEINDIFIEFTNNILLENIKMNKSSVYGNGNLVVNSSKLKNSSISISDYYKNKGGVAKITNTEIDSRANAIDLSGGNIELENIKITNPGDHAIYVKGSKKLESKMRIKGTLEIDGSKKDAIVLKKGDNSSTDNPVELYIDGDIKQKGDTYTIKAEDEGKYTKVYYDENKIKKVIDKWSHTYYSTKNREGKEPQSVVYENKLVGDDRYQTAVKVSNEGWKNSSQVVIVNSNSIADALSATPFAKRKDAPILLTGPDKLNSETKKEISRLNAKYIFVIGGESSVSNSIINELKSMNLTVERISGNDRYKTSLEVAKKLYLASSEIAVVNGVTGLPDAISIAPVAGDRYMPIVLASPNEGTKVFDQYIKDNEVSKSYVIGSEASISDEIANKLPNPERLGGIDRNETNAAILEKFYTNEELNNIFIAKNGMKKPDDLIDALSVGVLASKEKSPVVIVGNDLNAKQESILSKKQPGKITKVGGNGNENAFNKLVNMFKN</sequence>
<evidence type="ECO:0000313" key="1">
    <source>
        <dbReference type="EMBL" id="CEI72541.1"/>
    </source>
</evidence>
<dbReference type="InterPro" id="IPR006626">
    <property type="entry name" value="PbH1"/>
</dbReference>
<dbReference type="Pfam" id="PF20585">
    <property type="entry name" value="Pectate_lyase_5"/>
    <property type="match status" value="2"/>
</dbReference>
<proteinExistence type="predicted"/>
<dbReference type="KEGG" id="rhom:FRIFI_1001"/>
<dbReference type="Gene3D" id="3.40.50.12090">
    <property type="match status" value="2"/>
</dbReference>
<dbReference type="PANTHER" id="PTHR30032:SF8">
    <property type="entry name" value="GERMINATION-SPECIFIC N-ACETYLMURAMOYL-L-ALANINE AMIDASE"/>
    <property type="match status" value="1"/>
</dbReference>
<dbReference type="Pfam" id="PF04122">
    <property type="entry name" value="CW_binding_2"/>
    <property type="match status" value="3"/>
</dbReference>
<name>A0A2P2BQF1_9FIRM</name>
<dbReference type="AlphaFoldDB" id="A0A2P2BQF1"/>
<protein>
    <submittedName>
        <fullName evidence="1">N-acetylmuramoyl-L-alanine amidase LytC</fullName>
    </submittedName>
</protein>